<evidence type="ECO:0000256" key="3">
    <source>
        <dbReference type="ARBA" id="ARBA00022525"/>
    </source>
</evidence>
<keyword evidence="9" id="KW-1185">Reference proteome</keyword>
<keyword evidence="7" id="KW-0472">Membrane</keyword>
<evidence type="ECO:0000256" key="4">
    <source>
        <dbReference type="ARBA" id="ARBA00022729"/>
    </source>
</evidence>
<comment type="similarity">
    <text evidence="2">Belongs to the GILT family.</text>
</comment>
<dbReference type="OrthoDB" id="958254at2759"/>
<protein>
    <submittedName>
        <fullName evidence="8">Uncharacterized protein</fullName>
    </submittedName>
</protein>
<feature type="transmembrane region" description="Helical" evidence="7">
    <location>
        <begin position="42"/>
        <end position="59"/>
    </location>
</feature>
<evidence type="ECO:0000313" key="8">
    <source>
        <dbReference type="EMBL" id="KAF6230934.1"/>
    </source>
</evidence>
<dbReference type="EMBL" id="JACCJC010000062">
    <property type="protein sequence ID" value="KAF6230934.1"/>
    <property type="molecule type" value="Genomic_DNA"/>
</dbReference>
<proteinExistence type="inferred from homology"/>
<dbReference type="InterPro" id="IPR004911">
    <property type="entry name" value="Interferon-induced_GILT"/>
</dbReference>
<dbReference type="PANTHER" id="PTHR13234:SF8">
    <property type="entry name" value="GAMMA-INTERFERON-INDUCIBLE LYSOSOMAL THIOL REDUCTASE"/>
    <property type="match status" value="1"/>
</dbReference>
<feature type="compositionally biased region" description="Basic and acidic residues" evidence="6">
    <location>
        <begin position="1"/>
        <end position="10"/>
    </location>
</feature>
<evidence type="ECO:0000256" key="6">
    <source>
        <dbReference type="SAM" id="MobiDB-lite"/>
    </source>
</evidence>
<evidence type="ECO:0000256" key="5">
    <source>
        <dbReference type="ARBA" id="ARBA00023180"/>
    </source>
</evidence>
<dbReference type="GO" id="GO:0005576">
    <property type="term" value="C:extracellular region"/>
    <property type="evidence" value="ECO:0007669"/>
    <property type="project" value="UniProtKB-SubCell"/>
</dbReference>
<keyword evidence="7" id="KW-1133">Transmembrane helix</keyword>
<dbReference type="GeneID" id="59292488"/>
<keyword evidence="5" id="KW-0325">Glycoprotein</keyword>
<gene>
    <name evidence="8" type="ORF">HO173_010842</name>
</gene>
<accession>A0A8H6FLV9</accession>
<dbReference type="PANTHER" id="PTHR13234">
    <property type="entry name" value="GAMMA-INTERFERON INDUCIBLE LYSOSOMAL THIOL REDUCTASE GILT"/>
    <property type="match status" value="1"/>
</dbReference>
<dbReference type="Proteomes" id="UP000578531">
    <property type="component" value="Unassembled WGS sequence"/>
</dbReference>
<dbReference type="AlphaFoldDB" id="A0A8H6FLV9"/>
<evidence type="ECO:0000313" key="9">
    <source>
        <dbReference type="Proteomes" id="UP000578531"/>
    </source>
</evidence>
<evidence type="ECO:0000256" key="2">
    <source>
        <dbReference type="ARBA" id="ARBA00005679"/>
    </source>
</evidence>
<dbReference type="Pfam" id="PF03227">
    <property type="entry name" value="GILT"/>
    <property type="match status" value="1"/>
</dbReference>
<keyword evidence="7" id="KW-0812">Transmembrane</keyword>
<dbReference type="RefSeq" id="XP_037160367.1">
    <property type="nucleotide sequence ID" value="XM_037312727.1"/>
</dbReference>
<organism evidence="8 9">
    <name type="scientific">Letharia columbiana</name>
    <dbReference type="NCBI Taxonomy" id="112416"/>
    <lineage>
        <taxon>Eukaryota</taxon>
        <taxon>Fungi</taxon>
        <taxon>Dikarya</taxon>
        <taxon>Ascomycota</taxon>
        <taxon>Pezizomycotina</taxon>
        <taxon>Lecanoromycetes</taxon>
        <taxon>OSLEUM clade</taxon>
        <taxon>Lecanoromycetidae</taxon>
        <taxon>Lecanorales</taxon>
        <taxon>Lecanorineae</taxon>
        <taxon>Parmeliaceae</taxon>
        <taxon>Letharia</taxon>
    </lineage>
</organism>
<feature type="region of interest" description="Disordered" evidence="6">
    <location>
        <begin position="1"/>
        <end position="30"/>
    </location>
</feature>
<evidence type="ECO:0000256" key="7">
    <source>
        <dbReference type="SAM" id="Phobius"/>
    </source>
</evidence>
<comment type="caution">
    <text evidence="8">The sequence shown here is derived from an EMBL/GenBank/DDBJ whole genome shotgun (WGS) entry which is preliminary data.</text>
</comment>
<dbReference type="GO" id="GO:0016671">
    <property type="term" value="F:oxidoreductase activity, acting on a sulfur group of donors, disulfide as acceptor"/>
    <property type="evidence" value="ECO:0007669"/>
    <property type="project" value="InterPro"/>
</dbReference>
<name>A0A8H6FLV9_9LECA</name>
<sequence length="274" mass="30428">MDEKSAMEKRYGRKSPLPLDQKKHDSSFTAPSDISRLRSRPVVYITAIIFAFLIITYGLPVRLSIFNPQGSPETIRTQPAHAKSNRTGLVPLEAHVMSKCPDAKQCLEELVVPAMEQVVDMVNFRLSYIGSVDDNDTLHCMHGQTECLGNMLSLCASNLFPNNAKISLGFSTCLIMSYKRIPSRDLVQTCALEHGISFEALNDCVSEEGKGLDLLEASIKRSQEAGVKKSCTVRVAEEIWCIMDDGKWTDCKAGHEVKDLVKEIESRYKPNATG</sequence>
<reference evidence="8 9" key="1">
    <citation type="journal article" date="2020" name="Genomics">
        <title>Complete, high-quality genomes from long-read metagenomic sequencing of two wolf lichen thalli reveals enigmatic genome architecture.</title>
        <authorList>
            <person name="McKenzie S.K."/>
            <person name="Walston R.F."/>
            <person name="Allen J.L."/>
        </authorList>
    </citation>
    <scope>NUCLEOTIDE SEQUENCE [LARGE SCALE GENOMIC DNA]</scope>
    <source>
        <strain evidence="8">WasteWater2</strain>
    </source>
</reference>
<evidence type="ECO:0000256" key="1">
    <source>
        <dbReference type="ARBA" id="ARBA00004613"/>
    </source>
</evidence>
<keyword evidence="4" id="KW-0732">Signal</keyword>
<comment type="subcellular location">
    <subcellularLocation>
        <location evidence="1">Secreted</location>
    </subcellularLocation>
</comment>
<keyword evidence="3" id="KW-0964">Secreted</keyword>